<sequence>MTDTLTGWAATTKDAPLVQMQLPLPQWNEHSVDMDISHCGMCGSDIHTLDEDWGPTAFPCVVGHEIVGIVTRVGDKVANIKVGDRGGVGPLAYSCQECDTCLEGHQNCCERVFVGTYNGNYPNGDKSFGGYADKWRGDGRWVFKVPDNMSSADASSFFCAGVTSYAPLKKFNVNEKSVVGVLGLGKLLFACHRGLGHFGVLFAKAMGATVIGLSHNDNKKETAKELGCDDYINTHNEFDLARYRKKFTHILCTGTGSDFQWSTYYNLLHINGHFMNVAAPEWKFPEIIPIQFITQQISISGSAAGSPATMQEMINFAAEKEIKPWITTYKMSDVNTAISDLRAGKPRFRFVLEN</sequence>
<evidence type="ECO:0000313" key="8">
    <source>
        <dbReference type="EMBL" id="GAA5795457.1"/>
    </source>
</evidence>
<reference evidence="8 9" key="1">
    <citation type="submission" date="2024-04" db="EMBL/GenBank/DDBJ databases">
        <title>genome sequences of Mucor flavus KT1a and Helicostylum pulchrum KT1b strains isolation_sourced from the surface of a dry-aged beef.</title>
        <authorList>
            <person name="Toyotome T."/>
            <person name="Hosono M."/>
            <person name="Torimaru M."/>
            <person name="Fukuda K."/>
            <person name="Mikami N."/>
        </authorList>
    </citation>
    <scope>NUCLEOTIDE SEQUENCE [LARGE SCALE GENOMIC DNA]</scope>
    <source>
        <strain evidence="8 9">KT1b</strain>
    </source>
</reference>
<name>A0ABP9XN23_9FUNG</name>
<dbReference type="SUPFAM" id="SSF50129">
    <property type="entry name" value="GroES-like"/>
    <property type="match status" value="1"/>
</dbReference>
<feature type="domain" description="Alcohol dehydrogenase-like C-terminal" evidence="6">
    <location>
        <begin position="194"/>
        <end position="318"/>
    </location>
</feature>
<keyword evidence="2 5" id="KW-0479">Metal-binding</keyword>
<keyword evidence="4" id="KW-0560">Oxidoreductase</keyword>
<keyword evidence="9" id="KW-1185">Reference proteome</keyword>
<evidence type="ECO:0000259" key="7">
    <source>
        <dbReference type="Pfam" id="PF08240"/>
    </source>
</evidence>
<evidence type="ECO:0000256" key="4">
    <source>
        <dbReference type="ARBA" id="ARBA00023002"/>
    </source>
</evidence>
<evidence type="ECO:0008006" key="10">
    <source>
        <dbReference type="Google" id="ProtNLM"/>
    </source>
</evidence>
<dbReference type="InterPro" id="IPR002328">
    <property type="entry name" value="ADH_Zn_CS"/>
</dbReference>
<dbReference type="InterPro" id="IPR013149">
    <property type="entry name" value="ADH-like_C"/>
</dbReference>
<gene>
    <name evidence="8" type="ORF">HPULCUR_000815</name>
</gene>
<dbReference type="EMBL" id="BAABUJ010000004">
    <property type="protein sequence ID" value="GAA5795457.1"/>
    <property type="molecule type" value="Genomic_DNA"/>
</dbReference>
<evidence type="ECO:0000259" key="6">
    <source>
        <dbReference type="Pfam" id="PF00107"/>
    </source>
</evidence>
<feature type="domain" description="Alcohol dehydrogenase-like N-terminal" evidence="7">
    <location>
        <begin position="30"/>
        <end position="147"/>
    </location>
</feature>
<evidence type="ECO:0000256" key="1">
    <source>
        <dbReference type="ARBA" id="ARBA00001947"/>
    </source>
</evidence>
<evidence type="ECO:0000256" key="3">
    <source>
        <dbReference type="ARBA" id="ARBA00022833"/>
    </source>
</evidence>
<keyword evidence="3 5" id="KW-0862">Zinc</keyword>
<comment type="caution">
    <text evidence="8">The sequence shown here is derived from an EMBL/GenBank/DDBJ whole genome shotgun (WGS) entry which is preliminary data.</text>
</comment>
<dbReference type="InterPro" id="IPR013154">
    <property type="entry name" value="ADH-like_N"/>
</dbReference>
<dbReference type="PANTHER" id="PTHR42683">
    <property type="entry name" value="ALDEHYDE REDUCTASE"/>
    <property type="match status" value="1"/>
</dbReference>
<comment type="cofactor">
    <cofactor evidence="1 5">
        <name>Zn(2+)</name>
        <dbReference type="ChEBI" id="CHEBI:29105"/>
    </cofactor>
</comment>
<accession>A0ABP9XN23</accession>
<dbReference type="InterPro" id="IPR036291">
    <property type="entry name" value="NAD(P)-bd_dom_sf"/>
</dbReference>
<dbReference type="Pfam" id="PF00107">
    <property type="entry name" value="ADH_zinc_N"/>
    <property type="match status" value="1"/>
</dbReference>
<dbReference type="PROSITE" id="PS00059">
    <property type="entry name" value="ADH_ZINC"/>
    <property type="match status" value="1"/>
</dbReference>
<organism evidence="8 9">
    <name type="scientific">Helicostylum pulchrum</name>
    <dbReference type="NCBI Taxonomy" id="562976"/>
    <lineage>
        <taxon>Eukaryota</taxon>
        <taxon>Fungi</taxon>
        <taxon>Fungi incertae sedis</taxon>
        <taxon>Mucoromycota</taxon>
        <taxon>Mucoromycotina</taxon>
        <taxon>Mucoromycetes</taxon>
        <taxon>Mucorales</taxon>
        <taxon>Mucorineae</taxon>
        <taxon>Mucoraceae</taxon>
        <taxon>Helicostylum</taxon>
    </lineage>
</organism>
<dbReference type="CDD" id="cd05283">
    <property type="entry name" value="CAD1"/>
    <property type="match status" value="1"/>
</dbReference>
<evidence type="ECO:0000313" key="9">
    <source>
        <dbReference type="Proteomes" id="UP001476247"/>
    </source>
</evidence>
<dbReference type="Gene3D" id="3.90.180.10">
    <property type="entry name" value="Medium-chain alcohol dehydrogenases, catalytic domain"/>
    <property type="match status" value="1"/>
</dbReference>
<dbReference type="Proteomes" id="UP001476247">
    <property type="component" value="Unassembled WGS sequence"/>
</dbReference>
<dbReference type="Pfam" id="PF08240">
    <property type="entry name" value="ADH_N"/>
    <property type="match status" value="1"/>
</dbReference>
<dbReference type="InterPro" id="IPR047109">
    <property type="entry name" value="CAD-like"/>
</dbReference>
<dbReference type="SUPFAM" id="SSF51735">
    <property type="entry name" value="NAD(P)-binding Rossmann-fold domains"/>
    <property type="match status" value="1"/>
</dbReference>
<dbReference type="Gene3D" id="3.40.50.720">
    <property type="entry name" value="NAD(P)-binding Rossmann-like Domain"/>
    <property type="match status" value="1"/>
</dbReference>
<comment type="similarity">
    <text evidence="5">Belongs to the zinc-containing alcohol dehydrogenase family.</text>
</comment>
<dbReference type="InterPro" id="IPR011032">
    <property type="entry name" value="GroES-like_sf"/>
</dbReference>
<proteinExistence type="inferred from homology"/>
<evidence type="ECO:0000256" key="5">
    <source>
        <dbReference type="RuleBase" id="RU361277"/>
    </source>
</evidence>
<evidence type="ECO:0000256" key="2">
    <source>
        <dbReference type="ARBA" id="ARBA00022723"/>
    </source>
</evidence>
<protein>
    <recommendedName>
        <fullName evidence="10">Alcohol dehydrogenase</fullName>
    </recommendedName>
</protein>